<evidence type="ECO:0000313" key="3">
    <source>
        <dbReference type="Proteomes" id="UP000269721"/>
    </source>
</evidence>
<dbReference type="AlphaFoldDB" id="A0A4P9WPY8"/>
<dbReference type="EMBL" id="KZ993850">
    <property type="protein sequence ID" value="RKO94622.1"/>
    <property type="molecule type" value="Genomic_DNA"/>
</dbReference>
<name>A0A4P9WPY8_9FUNG</name>
<feature type="region of interest" description="Disordered" evidence="1">
    <location>
        <begin position="68"/>
        <end position="134"/>
    </location>
</feature>
<evidence type="ECO:0000256" key="1">
    <source>
        <dbReference type="SAM" id="MobiDB-lite"/>
    </source>
</evidence>
<dbReference type="Proteomes" id="UP000269721">
    <property type="component" value="Unassembled WGS sequence"/>
</dbReference>
<reference evidence="3" key="1">
    <citation type="journal article" date="2018" name="Nat. Microbiol.">
        <title>Leveraging single-cell genomics to expand the fungal tree of life.</title>
        <authorList>
            <person name="Ahrendt S.R."/>
            <person name="Quandt C.A."/>
            <person name="Ciobanu D."/>
            <person name="Clum A."/>
            <person name="Salamov A."/>
            <person name="Andreopoulos B."/>
            <person name="Cheng J.F."/>
            <person name="Woyke T."/>
            <person name="Pelin A."/>
            <person name="Henrissat B."/>
            <person name="Reynolds N.K."/>
            <person name="Benny G.L."/>
            <person name="Smith M.E."/>
            <person name="James T.Y."/>
            <person name="Grigoriev I.V."/>
        </authorList>
    </citation>
    <scope>NUCLEOTIDE SEQUENCE [LARGE SCALE GENOMIC DNA]</scope>
</reference>
<sequence length="134" mass="13548">MHPEQQSGDRIGIAVGHVYHLREDGYPTREGGSGVRVLGAPWFIRVLAGRDQSDPTLPEGVGLLSVDEVDGGGRGGEGHGGCGGSIVGGDMPPNGAGARSDVPPGERAELPSSGPGEEVHPAQPVIAGEGGVHY</sequence>
<keyword evidence="3" id="KW-1185">Reference proteome</keyword>
<protein>
    <submittedName>
        <fullName evidence="2">Uncharacterized protein</fullName>
    </submittedName>
</protein>
<proteinExistence type="predicted"/>
<feature type="compositionally biased region" description="Gly residues" evidence="1">
    <location>
        <begin position="72"/>
        <end position="87"/>
    </location>
</feature>
<evidence type="ECO:0000313" key="2">
    <source>
        <dbReference type="EMBL" id="RKO94622.1"/>
    </source>
</evidence>
<accession>A0A4P9WPY8</accession>
<gene>
    <name evidence="2" type="ORF">BDK51DRAFT_31019</name>
</gene>
<organism evidence="2 3">
    <name type="scientific">Blyttiomyces helicus</name>
    <dbReference type="NCBI Taxonomy" id="388810"/>
    <lineage>
        <taxon>Eukaryota</taxon>
        <taxon>Fungi</taxon>
        <taxon>Fungi incertae sedis</taxon>
        <taxon>Chytridiomycota</taxon>
        <taxon>Chytridiomycota incertae sedis</taxon>
        <taxon>Chytridiomycetes</taxon>
        <taxon>Chytridiomycetes incertae sedis</taxon>
        <taxon>Blyttiomyces</taxon>
    </lineage>
</organism>